<name>A0ABP0KKD6_9DINO</name>
<feature type="chain" id="PRO_5045029224" evidence="1">
    <location>
        <begin position="17"/>
        <end position="203"/>
    </location>
</feature>
<comment type="caution">
    <text evidence="2">The sequence shown here is derived from an EMBL/GenBank/DDBJ whole genome shotgun (WGS) entry which is preliminary data.</text>
</comment>
<evidence type="ECO:0000313" key="2">
    <source>
        <dbReference type="EMBL" id="CAK9027281.1"/>
    </source>
</evidence>
<sequence length="203" mass="22303">MLKVLAIGCAVMLVQAENALTADDECQGVSECAVSALQLRANEGNEFSAASNETAALASELNQTGRLWRLYHVTSPSIGPKILREGFRSGHAGWCGGAIYFGNTAQETKWKAVGQESHQGFLIEAMVDPGHVKKMPWNCYTSTRCIETHPGLQGHVSCLSRHYYGNSLHSEGYDSIVFNPGDGNEVVIWDKHRVKSMRHIRMP</sequence>
<proteinExistence type="predicted"/>
<protein>
    <submittedName>
        <fullName evidence="2">Uncharacterized protein</fullName>
    </submittedName>
</protein>
<dbReference type="EMBL" id="CAXAMN010008980">
    <property type="protein sequence ID" value="CAK9027281.1"/>
    <property type="molecule type" value="Genomic_DNA"/>
</dbReference>
<accession>A0ABP0KKD6</accession>
<feature type="signal peptide" evidence="1">
    <location>
        <begin position="1"/>
        <end position="16"/>
    </location>
</feature>
<keyword evidence="4" id="KW-1185">Reference proteome</keyword>
<dbReference type="EMBL" id="CAXAMN010009080">
    <property type="protein sequence ID" value="CAK9027588.1"/>
    <property type="molecule type" value="Genomic_DNA"/>
</dbReference>
<dbReference type="Gene3D" id="3.90.228.10">
    <property type="match status" value="1"/>
</dbReference>
<gene>
    <name evidence="2" type="ORF">CCMP2556_LOCUS16704</name>
    <name evidence="3" type="ORF">CCMP2556_LOCUS16807</name>
</gene>
<keyword evidence="1" id="KW-0732">Signal</keyword>
<organism evidence="2 4">
    <name type="scientific">Durusdinium trenchii</name>
    <dbReference type="NCBI Taxonomy" id="1381693"/>
    <lineage>
        <taxon>Eukaryota</taxon>
        <taxon>Sar</taxon>
        <taxon>Alveolata</taxon>
        <taxon>Dinophyceae</taxon>
        <taxon>Suessiales</taxon>
        <taxon>Symbiodiniaceae</taxon>
        <taxon>Durusdinium</taxon>
    </lineage>
</organism>
<reference evidence="2 4" key="1">
    <citation type="submission" date="2024-02" db="EMBL/GenBank/DDBJ databases">
        <authorList>
            <person name="Chen Y."/>
            <person name="Shah S."/>
            <person name="Dougan E. K."/>
            <person name="Thang M."/>
            <person name="Chan C."/>
        </authorList>
    </citation>
    <scope>NUCLEOTIDE SEQUENCE [LARGE SCALE GENOMIC DNA]</scope>
</reference>
<evidence type="ECO:0000256" key="1">
    <source>
        <dbReference type="SAM" id="SignalP"/>
    </source>
</evidence>
<dbReference type="Proteomes" id="UP001642484">
    <property type="component" value="Unassembled WGS sequence"/>
</dbReference>
<evidence type="ECO:0000313" key="4">
    <source>
        <dbReference type="Proteomes" id="UP001642484"/>
    </source>
</evidence>
<evidence type="ECO:0000313" key="3">
    <source>
        <dbReference type="EMBL" id="CAK9027588.1"/>
    </source>
</evidence>